<dbReference type="PANTHER" id="PTHR11654">
    <property type="entry name" value="OLIGOPEPTIDE TRANSPORTER-RELATED"/>
    <property type="match status" value="1"/>
</dbReference>
<sequence length="700" mass="78740">MAVGEEGTVEPKLKYPKSVFFIVSNEFCERFAYYGMRTILTMYFTDILRVQENDATVMFHIFSSLAYFFPLIGAIIADSFLGKFRTILYLSIVYAVGQLLLAASSMPTFHMPVMETSIIGLFLIALGTGGIKPCVSAFGGDQFKLPEQEVYLSAFFSLFYFAINSGSLLSTIITPIMRKDLTCFDQNSCYPLAFVVPACLMIVSIVIFASGKRLYKMKQPSGNIVVQVSKCVGHALLRKCKSKQSRDHWLDHADDKYDRRMIEDVKAVIKVLKLFIPLPFFWALFDQQGSRWTFQAARMDGDVFGYVLKPDSFQVLNPVFIIMFIPIFQFAVYPVIEKFLFINTPLRKLSVGGLLAGLSFVVSALVEFQLEPTYEIKPSNDFGQLRLYNSLNCTANVTLGQQQFILDNLGMYQNLAVPVTKSAEFDLKAEYPAACHGAAKPFVVTGSVNVLEKEALTYAINSTHVSEAFKDRAMKSDSGDPRVHALVLFEEPVDGPVSIRLESSTKNVSFALDYRNGTIQMTPVIEVLHNSYKLVIKDQVVDEEFWMKNGGVYTINARIGKYFQEAKGITVVNSNSIHMLWLIPQYIIITMGEIMFSITGLEFAFTQAPVAMKSLLQASWLLTVAVGNLIVVVIAELRLFDRQSFEFLLFAGLMFVDIMIFAVIARYYTYVENISHDGSMEEIDMKSKAKDKNETYSVDL</sequence>
<dbReference type="GO" id="GO:0015031">
    <property type="term" value="P:protein transport"/>
    <property type="evidence" value="ECO:0007669"/>
    <property type="project" value="UniProtKB-KW"/>
</dbReference>
<accession>A0ABD2X621</accession>
<organism evidence="11 12">
    <name type="scientific">Trichogramma kaykai</name>
    <dbReference type="NCBI Taxonomy" id="54128"/>
    <lineage>
        <taxon>Eukaryota</taxon>
        <taxon>Metazoa</taxon>
        <taxon>Ecdysozoa</taxon>
        <taxon>Arthropoda</taxon>
        <taxon>Hexapoda</taxon>
        <taxon>Insecta</taxon>
        <taxon>Pterygota</taxon>
        <taxon>Neoptera</taxon>
        <taxon>Endopterygota</taxon>
        <taxon>Hymenoptera</taxon>
        <taxon>Apocrita</taxon>
        <taxon>Proctotrupomorpha</taxon>
        <taxon>Chalcidoidea</taxon>
        <taxon>Trichogrammatidae</taxon>
        <taxon>Trichogramma</taxon>
    </lineage>
</organism>
<evidence type="ECO:0000256" key="3">
    <source>
        <dbReference type="ARBA" id="ARBA00022448"/>
    </source>
</evidence>
<dbReference type="Pfam" id="PF00854">
    <property type="entry name" value="PTR2"/>
    <property type="match status" value="2"/>
</dbReference>
<dbReference type="InterPro" id="IPR000109">
    <property type="entry name" value="POT_fam"/>
</dbReference>
<evidence type="ECO:0000256" key="6">
    <source>
        <dbReference type="ARBA" id="ARBA00022927"/>
    </source>
</evidence>
<reference evidence="11 12" key="1">
    <citation type="journal article" date="2024" name="bioRxiv">
        <title>A reference genome for Trichogramma kaykai: A tiny desert-dwelling parasitoid wasp with competing sex-ratio distorters.</title>
        <authorList>
            <person name="Culotta J."/>
            <person name="Lindsey A.R."/>
        </authorList>
    </citation>
    <scope>NUCLEOTIDE SEQUENCE [LARGE SCALE GENOMIC DNA]</scope>
    <source>
        <strain evidence="11 12">KSX58</strain>
    </source>
</reference>
<protein>
    <recommendedName>
        <fullName evidence="9">Oligopeptide transporter 1</fullName>
    </recommendedName>
</protein>
<dbReference type="EMBL" id="JBJJXI010000050">
    <property type="protein sequence ID" value="KAL3400851.1"/>
    <property type="molecule type" value="Genomic_DNA"/>
</dbReference>
<comment type="caution">
    <text evidence="11">The sequence shown here is derived from an EMBL/GenBank/DDBJ whole genome shotgun (WGS) entry which is preliminary data.</text>
</comment>
<dbReference type="InterPro" id="IPR036259">
    <property type="entry name" value="MFS_trans_sf"/>
</dbReference>
<evidence type="ECO:0000256" key="9">
    <source>
        <dbReference type="ARBA" id="ARBA00078114"/>
    </source>
</evidence>
<evidence type="ECO:0000313" key="12">
    <source>
        <dbReference type="Proteomes" id="UP001627154"/>
    </source>
</evidence>
<feature type="transmembrane region" description="Helical" evidence="10">
    <location>
        <begin position="267"/>
        <end position="285"/>
    </location>
</feature>
<proteinExistence type="inferred from homology"/>
<comment type="similarity">
    <text evidence="2">Belongs to the major facilitator superfamily. Proton-dependent oligopeptide transporter (POT/PTR) (TC 2.A.17) family.</text>
</comment>
<evidence type="ECO:0000313" key="11">
    <source>
        <dbReference type="EMBL" id="KAL3400851.1"/>
    </source>
</evidence>
<keyword evidence="12" id="KW-1185">Reference proteome</keyword>
<dbReference type="FunFam" id="1.20.1250.20:FF:000049">
    <property type="entry name" value="Solute carrier family 15 member 2"/>
    <property type="match status" value="1"/>
</dbReference>
<feature type="transmembrane region" description="Helical" evidence="10">
    <location>
        <begin position="315"/>
        <end position="336"/>
    </location>
</feature>
<comment type="subcellular location">
    <subcellularLocation>
        <location evidence="1">Membrane</location>
        <topology evidence="1">Multi-pass membrane protein</topology>
    </subcellularLocation>
</comment>
<evidence type="ECO:0000256" key="7">
    <source>
        <dbReference type="ARBA" id="ARBA00022989"/>
    </source>
</evidence>
<dbReference type="GO" id="GO:0016020">
    <property type="term" value="C:membrane"/>
    <property type="evidence" value="ECO:0007669"/>
    <property type="project" value="UniProtKB-SubCell"/>
</dbReference>
<feature type="transmembrane region" description="Helical" evidence="10">
    <location>
        <begin position="118"/>
        <end position="138"/>
    </location>
</feature>
<keyword evidence="6" id="KW-0653">Protein transport</keyword>
<evidence type="ECO:0000256" key="4">
    <source>
        <dbReference type="ARBA" id="ARBA00022692"/>
    </source>
</evidence>
<dbReference type="GO" id="GO:0015833">
    <property type="term" value="P:peptide transport"/>
    <property type="evidence" value="ECO:0007669"/>
    <property type="project" value="UniProtKB-KW"/>
</dbReference>
<dbReference type="FunFam" id="1.20.1250.20:FF:000379">
    <property type="entry name" value="Uncharacterized protein, isoform A"/>
    <property type="match status" value="1"/>
</dbReference>
<name>A0ABD2X621_9HYME</name>
<dbReference type="Gene3D" id="1.20.1250.20">
    <property type="entry name" value="MFS general substrate transporter like domains"/>
    <property type="match status" value="2"/>
</dbReference>
<dbReference type="AlphaFoldDB" id="A0ABD2X621"/>
<feature type="transmembrane region" description="Helical" evidence="10">
    <location>
        <begin position="348"/>
        <end position="366"/>
    </location>
</feature>
<feature type="transmembrane region" description="Helical" evidence="10">
    <location>
        <begin position="190"/>
        <end position="209"/>
    </location>
</feature>
<feature type="transmembrane region" description="Helical" evidence="10">
    <location>
        <begin position="87"/>
        <end position="106"/>
    </location>
</feature>
<keyword evidence="3" id="KW-0813">Transport</keyword>
<keyword evidence="4 10" id="KW-0812">Transmembrane</keyword>
<evidence type="ECO:0000256" key="2">
    <source>
        <dbReference type="ARBA" id="ARBA00005982"/>
    </source>
</evidence>
<feature type="transmembrane region" description="Helical" evidence="10">
    <location>
        <begin position="57"/>
        <end position="80"/>
    </location>
</feature>
<dbReference type="SUPFAM" id="SSF103473">
    <property type="entry name" value="MFS general substrate transporter"/>
    <property type="match status" value="1"/>
</dbReference>
<evidence type="ECO:0000256" key="8">
    <source>
        <dbReference type="ARBA" id="ARBA00023136"/>
    </source>
</evidence>
<keyword evidence="5" id="KW-0571">Peptide transport</keyword>
<dbReference type="Proteomes" id="UP001627154">
    <property type="component" value="Unassembled WGS sequence"/>
</dbReference>
<feature type="transmembrane region" description="Helical" evidence="10">
    <location>
        <begin position="647"/>
        <end position="668"/>
    </location>
</feature>
<dbReference type="PROSITE" id="PS01022">
    <property type="entry name" value="PTR2_1"/>
    <property type="match status" value="1"/>
</dbReference>
<feature type="transmembrane region" description="Helical" evidence="10">
    <location>
        <begin position="150"/>
        <end position="170"/>
    </location>
</feature>
<evidence type="ECO:0000256" key="1">
    <source>
        <dbReference type="ARBA" id="ARBA00004141"/>
    </source>
</evidence>
<evidence type="ECO:0000256" key="5">
    <source>
        <dbReference type="ARBA" id="ARBA00022856"/>
    </source>
</evidence>
<gene>
    <name evidence="11" type="ORF">TKK_005989</name>
</gene>
<evidence type="ECO:0000256" key="10">
    <source>
        <dbReference type="SAM" id="Phobius"/>
    </source>
</evidence>
<feature type="transmembrane region" description="Helical" evidence="10">
    <location>
        <begin position="615"/>
        <end position="635"/>
    </location>
</feature>
<dbReference type="InterPro" id="IPR018456">
    <property type="entry name" value="PTR2_symporter_CS"/>
</dbReference>
<keyword evidence="8 10" id="KW-0472">Membrane</keyword>
<dbReference type="CDD" id="cd17347">
    <property type="entry name" value="MFS_SLC15A1_2_like"/>
    <property type="match status" value="1"/>
</dbReference>
<keyword evidence="7 10" id="KW-1133">Transmembrane helix</keyword>